<dbReference type="AlphaFoldDB" id="A0A167FXE0"/>
<sequence>MDLEVSGIQDPFKLNIPVEMNTKNNVVLTPSISRKYENINLKLEKIELTPITTNLTTRLEVPKNMKISSLEPRNSIGYHLFNEQGEQVHITGGQGSSATNGNVLIMDTRFEPFASIPKSITLKPYHHVYKDNTTEFEMGADGHIKVEYIPELEITIPVTPK</sequence>
<evidence type="ECO:0000259" key="1">
    <source>
        <dbReference type="Pfam" id="PF18705"/>
    </source>
</evidence>
<protein>
    <recommendedName>
        <fullName evidence="1">DUF5643 domain-containing protein</fullName>
    </recommendedName>
</protein>
<comment type="caution">
    <text evidence="2">The sequence shown here is derived from an EMBL/GenBank/DDBJ whole genome shotgun (WGS) entry which is preliminary data.</text>
</comment>
<evidence type="ECO:0000313" key="2">
    <source>
        <dbReference type="EMBL" id="OAB76995.1"/>
    </source>
</evidence>
<dbReference type="InterPro" id="IPR040680">
    <property type="entry name" value="DUF5643"/>
</dbReference>
<dbReference type="RefSeq" id="WP_082865615.1">
    <property type="nucleotide sequence ID" value="NZ_CP017770.1"/>
</dbReference>
<dbReference type="OrthoDB" id="2639741at2"/>
<keyword evidence="3" id="KW-1185">Reference proteome</keyword>
<dbReference type="Proteomes" id="UP000077134">
    <property type="component" value="Unassembled WGS sequence"/>
</dbReference>
<feature type="domain" description="DUF5643" evidence="1">
    <location>
        <begin position="26"/>
        <end position="155"/>
    </location>
</feature>
<reference evidence="2 3" key="1">
    <citation type="submission" date="2016-02" db="EMBL/GenBank/DDBJ databases">
        <title>Paenibacillus sp. LPB0068, isolated from Crassostrea gigas.</title>
        <authorList>
            <person name="Shin S.-K."/>
            <person name="Yi H."/>
        </authorList>
    </citation>
    <scope>NUCLEOTIDE SEQUENCE [LARGE SCALE GENOMIC DNA]</scope>
    <source>
        <strain evidence="2 3">LPB0068</strain>
    </source>
</reference>
<name>A0A167FXE0_9BACL</name>
<accession>A0A167FXE0</accession>
<proteinExistence type="predicted"/>
<dbReference type="Pfam" id="PF18705">
    <property type="entry name" value="DUF5643"/>
    <property type="match status" value="1"/>
</dbReference>
<organism evidence="2 3">
    <name type="scientific">Paenibacillus crassostreae</name>
    <dbReference type="NCBI Taxonomy" id="1763538"/>
    <lineage>
        <taxon>Bacteria</taxon>
        <taxon>Bacillati</taxon>
        <taxon>Bacillota</taxon>
        <taxon>Bacilli</taxon>
        <taxon>Bacillales</taxon>
        <taxon>Paenibacillaceae</taxon>
        <taxon>Paenibacillus</taxon>
    </lineage>
</organism>
<evidence type="ECO:0000313" key="3">
    <source>
        <dbReference type="Proteomes" id="UP000077134"/>
    </source>
</evidence>
<dbReference type="EMBL" id="LSFN01000005">
    <property type="protein sequence ID" value="OAB76995.1"/>
    <property type="molecule type" value="Genomic_DNA"/>
</dbReference>
<gene>
    <name evidence="2" type="ORF">PNBC_06280</name>
</gene>
<dbReference type="Gene3D" id="2.60.40.1640">
    <property type="entry name" value="Conserved domain protein"/>
    <property type="match status" value="1"/>
</dbReference>